<keyword evidence="4" id="KW-1185">Reference proteome</keyword>
<proteinExistence type="predicted"/>
<comment type="caution">
    <text evidence="2">The sequence shown here is derived from an EMBL/GenBank/DDBJ whole genome shotgun (WGS) entry which is preliminary data.</text>
</comment>
<feature type="region of interest" description="Disordered" evidence="1">
    <location>
        <begin position="261"/>
        <end position="303"/>
    </location>
</feature>
<reference evidence="2" key="1">
    <citation type="submission" date="2022-10" db="EMBL/GenBank/DDBJ databases">
        <authorList>
            <person name="Chen Y."/>
            <person name="Dougan E. K."/>
            <person name="Chan C."/>
            <person name="Rhodes N."/>
            <person name="Thang M."/>
        </authorList>
    </citation>
    <scope>NUCLEOTIDE SEQUENCE</scope>
</reference>
<organism evidence="2">
    <name type="scientific">Cladocopium goreaui</name>
    <dbReference type="NCBI Taxonomy" id="2562237"/>
    <lineage>
        <taxon>Eukaryota</taxon>
        <taxon>Sar</taxon>
        <taxon>Alveolata</taxon>
        <taxon>Dinophyceae</taxon>
        <taxon>Suessiales</taxon>
        <taxon>Symbiodiniaceae</taxon>
        <taxon>Cladocopium</taxon>
    </lineage>
</organism>
<sequence length="461" mass="49598">MTDFPDDLQLHSNGDGFPQHVADGAGSQLGVCIDETLQQHFTDDGVTVDIFDGPGIDSNHDIPDDVSLLSGDPAPCRLDDFVEESHRVQSSAVWIADAMQVFAEAGVNLVNPIDGPLLPAPAGESGAFLGRSLMSSEVSAMLRSFLGVPNNGHDDNAPLFSSHSLKATTLAWAARYGLSPATRSLLGRHTSCLNETFSVYSRDLMVSPVVELQRVIDEIANGNFSPDEQRSRFFGAMGADGNMAGPNTADGNDCVDVESIKSQQCSEVSPEAPVGEPTSAEDAQRAAGDEPNVESDDSSSDDEGACTAVLQFIGRPRYLDSLFQLWSGLTHSLILMEALLFPEQPIQTSSQLALPRENMPLSHILDDGFQPMAYRIPLAIQALADYTDWFHDKYDDQLHREMASLLDDSMLIFQSIHQILQLRPGTATAAQPAPDTGGHDTTAVLPLALPAQVAPDDPWTT</sequence>
<evidence type="ECO:0000256" key="1">
    <source>
        <dbReference type="SAM" id="MobiDB-lite"/>
    </source>
</evidence>
<name>A0A9P1GES7_9DINO</name>
<dbReference type="EMBL" id="CAMXCT020004924">
    <property type="protein sequence ID" value="CAL1164170.1"/>
    <property type="molecule type" value="Genomic_DNA"/>
</dbReference>
<dbReference type="EMBL" id="CAMXCT010004924">
    <property type="protein sequence ID" value="CAI4010795.1"/>
    <property type="molecule type" value="Genomic_DNA"/>
</dbReference>
<accession>A0A9P1GES7</accession>
<evidence type="ECO:0000313" key="3">
    <source>
        <dbReference type="EMBL" id="CAL4798107.1"/>
    </source>
</evidence>
<reference evidence="3 4" key="2">
    <citation type="submission" date="2024-05" db="EMBL/GenBank/DDBJ databases">
        <authorList>
            <person name="Chen Y."/>
            <person name="Shah S."/>
            <person name="Dougan E. K."/>
            <person name="Thang M."/>
            <person name="Chan C."/>
        </authorList>
    </citation>
    <scope>NUCLEOTIDE SEQUENCE [LARGE SCALE GENOMIC DNA]</scope>
</reference>
<gene>
    <name evidence="2" type="ORF">C1SCF055_LOCUS36025</name>
</gene>
<dbReference type="EMBL" id="CAMXCT030004924">
    <property type="protein sequence ID" value="CAL4798107.1"/>
    <property type="molecule type" value="Genomic_DNA"/>
</dbReference>
<protein>
    <submittedName>
        <fullName evidence="2">Uncharacterized protein</fullName>
    </submittedName>
</protein>
<dbReference type="Proteomes" id="UP001152797">
    <property type="component" value="Unassembled WGS sequence"/>
</dbReference>
<feature type="compositionally biased region" description="Acidic residues" evidence="1">
    <location>
        <begin position="291"/>
        <end position="303"/>
    </location>
</feature>
<evidence type="ECO:0000313" key="2">
    <source>
        <dbReference type="EMBL" id="CAI4010795.1"/>
    </source>
</evidence>
<feature type="region of interest" description="Disordered" evidence="1">
    <location>
        <begin position="1"/>
        <end position="21"/>
    </location>
</feature>
<evidence type="ECO:0000313" key="4">
    <source>
        <dbReference type="Proteomes" id="UP001152797"/>
    </source>
</evidence>
<dbReference type="AlphaFoldDB" id="A0A9P1GES7"/>